<evidence type="ECO:0000256" key="1">
    <source>
        <dbReference type="SAM" id="SignalP"/>
    </source>
</evidence>
<feature type="domain" description="ShKT" evidence="2">
    <location>
        <begin position="116"/>
        <end position="151"/>
    </location>
</feature>
<feature type="chain" id="PRO_5005891998" evidence="1">
    <location>
        <begin position="18"/>
        <end position="152"/>
    </location>
</feature>
<name>A0A0N4ZKI4_PARTI</name>
<keyword evidence="1" id="KW-0732">Signal</keyword>
<dbReference type="WBParaSite" id="PTRK_0000861800.1">
    <property type="protein sequence ID" value="PTRK_0000861800.1"/>
    <property type="gene ID" value="PTRK_0000861800"/>
</dbReference>
<keyword evidence="3" id="KW-1185">Reference proteome</keyword>
<sequence length="152" mass="17894">MLAYLLFIISFNYFILSKAILRCNFRKINTISVECLTSIRNGRTYYFCFNNEPKVCVSHPMNLDLCCCTTNFDDPIRDLENHVSKLPVRSTIRPWIIPTTTPTIDIIDRRTTRRRGCYDTLRTCYLYTNLCYKTVYGEIMDTNCRKTCGYCK</sequence>
<evidence type="ECO:0000313" key="3">
    <source>
        <dbReference type="Proteomes" id="UP000038045"/>
    </source>
</evidence>
<feature type="signal peptide" evidence="1">
    <location>
        <begin position="1"/>
        <end position="17"/>
    </location>
</feature>
<evidence type="ECO:0000259" key="2">
    <source>
        <dbReference type="Pfam" id="PF01549"/>
    </source>
</evidence>
<dbReference type="Gene3D" id="1.10.10.1870">
    <property type="entry name" value="ShTK domain-like"/>
    <property type="match status" value="1"/>
</dbReference>
<evidence type="ECO:0000313" key="4">
    <source>
        <dbReference type="WBParaSite" id="PTRK_0000861800.1"/>
    </source>
</evidence>
<organism evidence="3 4">
    <name type="scientific">Parastrongyloides trichosuri</name>
    <name type="common">Possum-specific nematode worm</name>
    <dbReference type="NCBI Taxonomy" id="131310"/>
    <lineage>
        <taxon>Eukaryota</taxon>
        <taxon>Metazoa</taxon>
        <taxon>Ecdysozoa</taxon>
        <taxon>Nematoda</taxon>
        <taxon>Chromadorea</taxon>
        <taxon>Rhabditida</taxon>
        <taxon>Tylenchina</taxon>
        <taxon>Panagrolaimomorpha</taxon>
        <taxon>Strongyloidoidea</taxon>
        <taxon>Strongyloididae</taxon>
        <taxon>Parastrongyloides</taxon>
    </lineage>
</organism>
<accession>A0A0N4ZKI4</accession>
<protein>
    <submittedName>
        <fullName evidence="4">ShKT domain-containing protein</fullName>
    </submittedName>
</protein>
<reference evidence="4" key="1">
    <citation type="submission" date="2017-02" db="UniProtKB">
        <authorList>
            <consortium name="WormBaseParasite"/>
        </authorList>
    </citation>
    <scope>IDENTIFICATION</scope>
</reference>
<dbReference type="AlphaFoldDB" id="A0A0N4ZKI4"/>
<dbReference type="InterPro" id="IPR003582">
    <property type="entry name" value="ShKT_dom"/>
</dbReference>
<dbReference type="Proteomes" id="UP000038045">
    <property type="component" value="Unplaced"/>
</dbReference>
<proteinExistence type="predicted"/>
<dbReference type="Pfam" id="PF01549">
    <property type="entry name" value="ShK"/>
    <property type="match status" value="1"/>
</dbReference>